<accession>A0ABY3K6S1</accession>
<evidence type="ECO:0000313" key="1">
    <source>
        <dbReference type="EMBL" id="TXJ31181.1"/>
    </source>
</evidence>
<organism evidence="1 2">
    <name type="scientific">Brachyspira aalborgi</name>
    <dbReference type="NCBI Taxonomy" id="29522"/>
    <lineage>
        <taxon>Bacteria</taxon>
        <taxon>Pseudomonadati</taxon>
        <taxon>Spirochaetota</taxon>
        <taxon>Spirochaetia</taxon>
        <taxon>Brachyspirales</taxon>
        <taxon>Brachyspiraceae</taxon>
        <taxon>Brachyspira</taxon>
    </lineage>
</organism>
<keyword evidence="2" id="KW-1185">Reference proteome</keyword>
<dbReference type="Proteomes" id="UP000322659">
    <property type="component" value="Unassembled WGS sequence"/>
</dbReference>
<evidence type="ECO:0000313" key="2">
    <source>
        <dbReference type="Proteomes" id="UP000322659"/>
    </source>
</evidence>
<comment type="caution">
    <text evidence="1">The sequence shown here is derived from an EMBL/GenBank/DDBJ whole genome shotgun (WGS) entry which is preliminary data.</text>
</comment>
<protein>
    <submittedName>
        <fullName evidence="1">Uncharacterized protein</fullName>
    </submittedName>
</protein>
<dbReference type="EMBL" id="SAXZ01000014">
    <property type="protein sequence ID" value="TXJ31181.1"/>
    <property type="molecule type" value="Genomic_DNA"/>
</dbReference>
<gene>
    <name evidence="1" type="ORF">EPJ71_10630</name>
</gene>
<sequence length="113" mass="13590">MDEDFENFSKKENQIKDCILYIYLINAFKIKGNYNYKSENKLVIEIIKNLEYDFDELGSTICYMTDIANKLTKKNIFIKKIKIDDRSGQIDYFKLNKDYIEKLENELRSEECK</sequence>
<name>A0ABY3K6S1_9SPIR</name>
<dbReference type="RefSeq" id="WP_147748696.1">
    <property type="nucleotide sequence ID" value="NZ_SAXZ01000014.1"/>
</dbReference>
<proteinExistence type="predicted"/>
<reference evidence="1 2" key="1">
    <citation type="journal article" date="1992" name="Lakartidningen">
        <title>[Penicillin V and not amoxicillin is the first choice preparation in acute otitis].</title>
        <authorList>
            <person name="Kamme C."/>
            <person name="Lundgren K."/>
            <person name="Prellner K."/>
        </authorList>
    </citation>
    <scope>NUCLEOTIDE SEQUENCE [LARGE SCALE GENOMIC DNA]</scope>
    <source>
        <strain evidence="1 2">PC5099IV</strain>
    </source>
</reference>